<dbReference type="Proteomes" id="UP000238701">
    <property type="component" value="Unassembled WGS sequence"/>
</dbReference>
<evidence type="ECO:0000256" key="9">
    <source>
        <dbReference type="HAMAP-Rule" id="MF_00303"/>
    </source>
</evidence>
<dbReference type="GO" id="GO:0043335">
    <property type="term" value="P:protein unfolding"/>
    <property type="evidence" value="ECO:0007669"/>
    <property type="project" value="TreeGrafter"/>
</dbReference>
<dbReference type="PIRSF" id="PIRSF003095">
    <property type="entry name" value="Trigger_factor"/>
    <property type="match status" value="1"/>
</dbReference>
<accession>A0A2U3JZH0</accession>
<keyword evidence="5 9" id="KW-0697">Rotamase</keyword>
<dbReference type="InterPro" id="IPR037041">
    <property type="entry name" value="Trigger_fac_C_sf"/>
</dbReference>
<dbReference type="GO" id="GO:0051301">
    <property type="term" value="P:cell division"/>
    <property type="evidence" value="ECO:0007669"/>
    <property type="project" value="UniProtKB-KW"/>
</dbReference>
<dbReference type="NCBIfam" id="TIGR00115">
    <property type="entry name" value="tig"/>
    <property type="match status" value="1"/>
</dbReference>
<evidence type="ECO:0000256" key="1">
    <source>
        <dbReference type="ARBA" id="ARBA00000971"/>
    </source>
</evidence>
<dbReference type="SUPFAM" id="SSF109998">
    <property type="entry name" value="Triger factor/SurA peptide-binding domain-like"/>
    <property type="match status" value="1"/>
</dbReference>
<dbReference type="InterPro" id="IPR005215">
    <property type="entry name" value="Trig_fac"/>
</dbReference>
<comment type="domain">
    <text evidence="9">Consists of 3 domains; the N-terminus binds the ribosome, the middle domain has PPIase activity, while the C-terminus has intrinsic chaperone activity on its own.</text>
</comment>
<feature type="domain" description="Trigger factor ribosome-binding bacterial" evidence="10">
    <location>
        <begin position="7"/>
        <end position="146"/>
    </location>
</feature>
<dbReference type="InterPro" id="IPR027304">
    <property type="entry name" value="Trigger_fact/SurA_dom_sf"/>
</dbReference>
<dbReference type="HAMAP" id="MF_00303">
    <property type="entry name" value="Trigger_factor_Tig"/>
    <property type="match status" value="1"/>
</dbReference>
<dbReference type="Gene3D" id="1.10.3120.10">
    <property type="entry name" value="Trigger factor, C-terminal domain"/>
    <property type="match status" value="1"/>
</dbReference>
<dbReference type="Gene3D" id="3.30.70.1050">
    <property type="entry name" value="Trigger factor ribosome-binding domain"/>
    <property type="match status" value="1"/>
</dbReference>
<comment type="catalytic activity">
    <reaction evidence="1 9">
        <text>[protein]-peptidylproline (omega=180) = [protein]-peptidylproline (omega=0)</text>
        <dbReference type="Rhea" id="RHEA:16237"/>
        <dbReference type="Rhea" id="RHEA-COMP:10747"/>
        <dbReference type="Rhea" id="RHEA-COMP:10748"/>
        <dbReference type="ChEBI" id="CHEBI:83833"/>
        <dbReference type="ChEBI" id="CHEBI:83834"/>
        <dbReference type="EC" id="5.2.1.8"/>
    </reaction>
</comment>
<sequence length="428" mass="48710">MSPTETTDAKKEGVKREISVEIPAEEVAHETEAIVQKYQKMARLPGFRRGHVPASIIRQRFKEDLKSDVVEALVPRYFRKETEKLGMIPVSQPRVTDLHIHEGEPLRFKASFEIMPEIKVEGYKELRTDKPEITVKDEEVEEAMNNVREQHATFTSVEGRPLAEGDFAQASMDGKPKEEDADTKPVHMDEVLIEIGGKNTIPEFSANLRGANAGETREFEVSYPADASDKRLAGKTFIYTVKIHAIKQKNLPEVNDEFAKELGEFTSLDQVRKQIRENMLAERRHAAEREAKDKLVAELVKRNDFEVPESLVDRQIDVRLERGLRALAAQGMKMEDMKKMDLPRLRAGQRDQAVQDVKSSLLLERIAELEKIEVGDEAVQHEIAALAQQTKQTPEAVRARLTQDGGLDRIRNRIRSEKTLDFLYHQSA</sequence>
<dbReference type="PANTHER" id="PTHR30560:SF3">
    <property type="entry name" value="TRIGGER FACTOR-LIKE PROTEIN TIG, CHLOROPLASTIC"/>
    <property type="match status" value="1"/>
</dbReference>
<dbReference type="InterPro" id="IPR036611">
    <property type="entry name" value="Trigger_fac_ribosome-bd_sf"/>
</dbReference>
<name>A0A2U3JZH0_9BACT</name>
<dbReference type="EMBL" id="OMOD01000012">
    <property type="protein sequence ID" value="SPF32680.1"/>
    <property type="molecule type" value="Genomic_DNA"/>
</dbReference>
<dbReference type="GO" id="GO:0003755">
    <property type="term" value="F:peptidyl-prolyl cis-trans isomerase activity"/>
    <property type="evidence" value="ECO:0007669"/>
    <property type="project" value="UniProtKB-UniRule"/>
</dbReference>
<dbReference type="Pfam" id="PF05697">
    <property type="entry name" value="Trigger_N"/>
    <property type="match status" value="1"/>
</dbReference>
<dbReference type="GO" id="GO:0015031">
    <property type="term" value="P:protein transport"/>
    <property type="evidence" value="ECO:0007669"/>
    <property type="project" value="UniProtKB-UniRule"/>
</dbReference>
<dbReference type="InterPro" id="IPR008881">
    <property type="entry name" value="Trigger_fac_ribosome-bd_bac"/>
</dbReference>
<dbReference type="GO" id="GO:0043022">
    <property type="term" value="F:ribosome binding"/>
    <property type="evidence" value="ECO:0007669"/>
    <property type="project" value="TreeGrafter"/>
</dbReference>
<evidence type="ECO:0000259" key="10">
    <source>
        <dbReference type="Pfam" id="PF05697"/>
    </source>
</evidence>
<dbReference type="EC" id="5.2.1.8" evidence="3 9"/>
<proteinExistence type="inferred from homology"/>
<evidence type="ECO:0000256" key="2">
    <source>
        <dbReference type="ARBA" id="ARBA00005464"/>
    </source>
</evidence>
<evidence type="ECO:0000256" key="4">
    <source>
        <dbReference type="ARBA" id="ARBA00016902"/>
    </source>
</evidence>
<protein>
    <recommendedName>
        <fullName evidence="4 9">Trigger factor</fullName>
        <shortName evidence="9">TF</shortName>
        <ecNumber evidence="3 9">5.2.1.8</ecNumber>
    </recommendedName>
    <alternativeName>
        <fullName evidence="8 9">PPIase</fullName>
    </alternativeName>
</protein>
<gene>
    <name evidence="9 12" type="primary">tig</name>
    <name evidence="12" type="ORF">SBA1_1090014</name>
</gene>
<dbReference type="Pfam" id="PF05698">
    <property type="entry name" value="Trigger_C"/>
    <property type="match status" value="1"/>
</dbReference>
<dbReference type="Gene3D" id="3.10.50.40">
    <property type="match status" value="1"/>
</dbReference>
<keyword evidence="6 9" id="KW-0143">Chaperone</keyword>
<keyword evidence="9" id="KW-0963">Cytoplasm</keyword>
<evidence type="ECO:0000256" key="6">
    <source>
        <dbReference type="ARBA" id="ARBA00023186"/>
    </source>
</evidence>
<evidence type="ECO:0000256" key="5">
    <source>
        <dbReference type="ARBA" id="ARBA00023110"/>
    </source>
</evidence>
<feature type="domain" description="Trigger factor C-terminal" evidence="11">
    <location>
        <begin position="267"/>
        <end position="423"/>
    </location>
</feature>
<evidence type="ECO:0000313" key="12">
    <source>
        <dbReference type="EMBL" id="SPF32680.1"/>
    </source>
</evidence>
<keyword evidence="9" id="KW-0132">Cell division</keyword>
<dbReference type="AlphaFoldDB" id="A0A2U3JZH0"/>
<evidence type="ECO:0000259" key="11">
    <source>
        <dbReference type="Pfam" id="PF05698"/>
    </source>
</evidence>
<organism evidence="12 13">
    <name type="scientific">Candidatus Sulfotelmatobacter kueseliae</name>
    <dbReference type="NCBI Taxonomy" id="2042962"/>
    <lineage>
        <taxon>Bacteria</taxon>
        <taxon>Pseudomonadati</taxon>
        <taxon>Acidobacteriota</taxon>
        <taxon>Terriglobia</taxon>
        <taxon>Terriglobales</taxon>
        <taxon>Candidatus Korobacteraceae</taxon>
        <taxon>Candidatus Sulfotelmatobacter</taxon>
    </lineage>
</organism>
<keyword evidence="7 9" id="KW-0413">Isomerase</keyword>
<reference evidence="13" key="1">
    <citation type="submission" date="2018-02" db="EMBL/GenBank/DDBJ databases">
        <authorList>
            <person name="Hausmann B."/>
        </authorList>
    </citation>
    <scope>NUCLEOTIDE SEQUENCE [LARGE SCALE GENOMIC DNA]</scope>
    <source>
        <strain evidence="13">Peat soil MAG SbA1</strain>
    </source>
</reference>
<dbReference type="SUPFAM" id="SSF102735">
    <property type="entry name" value="Trigger factor ribosome-binding domain"/>
    <property type="match status" value="1"/>
</dbReference>
<evidence type="ECO:0000256" key="3">
    <source>
        <dbReference type="ARBA" id="ARBA00013194"/>
    </source>
</evidence>
<dbReference type="PANTHER" id="PTHR30560">
    <property type="entry name" value="TRIGGER FACTOR CHAPERONE AND PEPTIDYL-PROLYL CIS/TRANS ISOMERASE"/>
    <property type="match status" value="1"/>
</dbReference>
<dbReference type="InterPro" id="IPR008880">
    <property type="entry name" value="Trigger_fac_C"/>
</dbReference>
<evidence type="ECO:0000256" key="7">
    <source>
        <dbReference type="ARBA" id="ARBA00023235"/>
    </source>
</evidence>
<dbReference type="GO" id="GO:0005737">
    <property type="term" value="C:cytoplasm"/>
    <property type="evidence" value="ECO:0007669"/>
    <property type="project" value="UniProtKB-SubCell"/>
</dbReference>
<dbReference type="InterPro" id="IPR046357">
    <property type="entry name" value="PPIase_dom_sf"/>
</dbReference>
<evidence type="ECO:0000313" key="13">
    <source>
        <dbReference type="Proteomes" id="UP000238701"/>
    </source>
</evidence>
<comment type="similarity">
    <text evidence="2 9">Belongs to the FKBP-type PPIase family. Tig subfamily.</text>
</comment>
<dbReference type="GO" id="GO:0044183">
    <property type="term" value="F:protein folding chaperone"/>
    <property type="evidence" value="ECO:0007669"/>
    <property type="project" value="TreeGrafter"/>
</dbReference>
<dbReference type="GO" id="GO:0051083">
    <property type="term" value="P:'de novo' cotranslational protein folding"/>
    <property type="evidence" value="ECO:0007669"/>
    <property type="project" value="TreeGrafter"/>
</dbReference>
<dbReference type="SUPFAM" id="SSF54534">
    <property type="entry name" value="FKBP-like"/>
    <property type="match status" value="1"/>
</dbReference>
<comment type="function">
    <text evidence="9">Involved in protein export. Acts as a chaperone by maintaining the newly synthesized protein in an open conformation. Functions as a peptidyl-prolyl cis-trans isomerase.</text>
</comment>
<keyword evidence="9" id="KW-0131">Cell cycle</keyword>
<comment type="subcellular location">
    <subcellularLocation>
        <location evidence="9">Cytoplasm</location>
    </subcellularLocation>
    <text evidence="9">About half TF is bound to the ribosome near the polypeptide exit tunnel while the other half is free in the cytoplasm.</text>
</comment>
<evidence type="ECO:0000256" key="8">
    <source>
        <dbReference type="ARBA" id="ARBA00029986"/>
    </source>
</evidence>